<name>A0AAW5WA07_9ENTR</name>
<dbReference type="Pfam" id="PF13302">
    <property type="entry name" value="Acetyltransf_3"/>
    <property type="match status" value="1"/>
</dbReference>
<dbReference type="PANTHER" id="PTHR43610:SF1">
    <property type="entry name" value="N-ACETYLTRANSFERASE DOMAIN-CONTAINING PROTEIN"/>
    <property type="match status" value="1"/>
</dbReference>
<dbReference type="RefSeq" id="WP_267448802.1">
    <property type="nucleotide sequence ID" value="NZ_JANDBG010000008.1"/>
</dbReference>
<dbReference type="InterPro" id="IPR000182">
    <property type="entry name" value="GNAT_dom"/>
</dbReference>
<dbReference type="Gene3D" id="3.40.630.30">
    <property type="match status" value="1"/>
</dbReference>
<proteinExistence type="predicted"/>
<evidence type="ECO:0000313" key="2">
    <source>
        <dbReference type="EMBL" id="MCX9002303.1"/>
    </source>
</evidence>
<sequence>MQLNQSTQNNCEVTNMTPTLQGSLVTLRPLLETDAQLLIDAAADGELWSLPFTVVPSADTADSYIQKALKGQIEGTVMPFAVTLSSDQRVIGSTRFWKIDRENRKLEIGHTWYSQSWQKTAANTESKLLLLRYAFGQLKCVRVQFTTDVLNERSQAAILRIGAIQESIIRNERIMPDGRKRTSIRYSIIDDEWPQVRTNLEHRLSSYRKEK</sequence>
<gene>
    <name evidence="2" type="ORF">NLN86_11630</name>
</gene>
<dbReference type="Proteomes" id="UP001207430">
    <property type="component" value="Unassembled WGS sequence"/>
</dbReference>
<organism evidence="2 3">
    <name type="scientific">Citrobacter portucalensis</name>
    <dbReference type="NCBI Taxonomy" id="1639133"/>
    <lineage>
        <taxon>Bacteria</taxon>
        <taxon>Pseudomonadati</taxon>
        <taxon>Pseudomonadota</taxon>
        <taxon>Gammaproteobacteria</taxon>
        <taxon>Enterobacterales</taxon>
        <taxon>Enterobacteriaceae</taxon>
        <taxon>Citrobacter</taxon>
        <taxon>Citrobacter freundii complex</taxon>
    </lineage>
</organism>
<comment type="caution">
    <text evidence="2">The sequence shown here is derived from an EMBL/GenBank/DDBJ whole genome shotgun (WGS) entry which is preliminary data.</text>
</comment>
<dbReference type="PANTHER" id="PTHR43610">
    <property type="entry name" value="BLL6696 PROTEIN"/>
    <property type="match status" value="1"/>
</dbReference>
<accession>A0AAW5WA07</accession>
<dbReference type="InterPro" id="IPR016181">
    <property type="entry name" value="Acyl_CoA_acyltransferase"/>
</dbReference>
<reference evidence="2" key="1">
    <citation type="submission" date="2022-07" db="EMBL/GenBank/DDBJ databases">
        <title>Genome Sequence of Citrobacter portucalensis from Edible Snails.</title>
        <authorList>
            <person name="Okafor A.C."/>
            <person name="Ogbo F.C."/>
            <person name="Ruppitsch W."/>
            <person name="Allerberger F."/>
        </authorList>
    </citation>
    <scope>NUCLEOTIDE SEQUENCE</scope>
    <source>
        <strain evidence="2">Igbk 7</strain>
    </source>
</reference>
<evidence type="ECO:0000259" key="1">
    <source>
        <dbReference type="Pfam" id="PF13302"/>
    </source>
</evidence>
<dbReference type="SUPFAM" id="SSF55729">
    <property type="entry name" value="Acyl-CoA N-acyltransferases (Nat)"/>
    <property type="match status" value="1"/>
</dbReference>
<feature type="domain" description="N-acetyltransferase" evidence="1">
    <location>
        <begin position="25"/>
        <end position="163"/>
    </location>
</feature>
<evidence type="ECO:0000313" key="3">
    <source>
        <dbReference type="Proteomes" id="UP001207430"/>
    </source>
</evidence>
<protein>
    <submittedName>
        <fullName evidence="2">GNAT family N-acetyltransferase</fullName>
    </submittedName>
</protein>
<dbReference type="AlphaFoldDB" id="A0AAW5WA07"/>
<dbReference type="GO" id="GO:0016747">
    <property type="term" value="F:acyltransferase activity, transferring groups other than amino-acyl groups"/>
    <property type="evidence" value="ECO:0007669"/>
    <property type="project" value="InterPro"/>
</dbReference>
<dbReference type="EMBL" id="JANDBG010000008">
    <property type="protein sequence ID" value="MCX9002303.1"/>
    <property type="molecule type" value="Genomic_DNA"/>
</dbReference>